<sequence>MIREVTAQVFISTLTEMLESQRALRSLRLRRQNKAHAERFIQTYRNEPDDGLQPLSWPTRSRRMDREAQGRNWAD</sequence>
<reference evidence="2" key="1">
    <citation type="submission" date="2021-01" db="EMBL/GenBank/DDBJ databases">
        <title>Tabrizicola alba sp. nov. a motile alkaliphilic bacterium isolated from a soda lake.</title>
        <authorList>
            <person name="Szuroczki S."/>
            <person name="Abbaszade G."/>
            <person name="Schumann P."/>
            <person name="Toth E."/>
        </authorList>
    </citation>
    <scope>NUCLEOTIDE SEQUENCE</scope>
    <source>
        <strain evidence="2">DMG-N-6</strain>
    </source>
</reference>
<protein>
    <submittedName>
        <fullName evidence="2">Uncharacterized protein</fullName>
    </submittedName>
</protein>
<feature type="compositionally biased region" description="Basic and acidic residues" evidence="1">
    <location>
        <begin position="62"/>
        <end position="75"/>
    </location>
</feature>
<dbReference type="AlphaFoldDB" id="A0A8K0Y2S3"/>
<evidence type="ECO:0000256" key="1">
    <source>
        <dbReference type="SAM" id="MobiDB-lite"/>
    </source>
</evidence>
<name>A0A8K0Y2S3_9RHOB</name>
<organism evidence="2 3">
    <name type="scientific">Szabonella alba</name>
    <dbReference type="NCBI Taxonomy" id="2804194"/>
    <lineage>
        <taxon>Bacteria</taxon>
        <taxon>Pseudomonadati</taxon>
        <taxon>Pseudomonadota</taxon>
        <taxon>Alphaproteobacteria</taxon>
        <taxon>Rhodobacterales</taxon>
        <taxon>Paracoccaceae</taxon>
        <taxon>Szabonella</taxon>
    </lineage>
</organism>
<keyword evidence="3" id="KW-1185">Reference proteome</keyword>
<proteinExistence type="predicted"/>
<dbReference type="EMBL" id="JAESVN010000011">
    <property type="protein sequence ID" value="MBL4918994.1"/>
    <property type="molecule type" value="Genomic_DNA"/>
</dbReference>
<feature type="region of interest" description="Disordered" evidence="1">
    <location>
        <begin position="44"/>
        <end position="75"/>
    </location>
</feature>
<accession>A0A8K0Y2S3</accession>
<evidence type="ECO:0000313" key="3">
    <source>
        <dbReference type="Proteomes" id="UP000648908"/>
    </source>
</evidence>
<dbReference type="Proteomes" id="UP000648908">
    <property type="component" value="Unassembled WGS sequence"/>
</dbReference>
<gene>
    <name evidence="2" type="ORF">JL811_17355</name>
</gene>
<dbReference type="RefSeq" id="WP_202689973.1">
    <property type="nucleotide sequence ID" value="NZ_JAESVN010000011.1"/>
</dbReference>
<evidence type="ECO:0000313" key="2">
    <source>
        <dbReference type="EMBL" id="MBL4918994.1"/>
    </source>
</evidence>
<comment type="caution">
    <text evidence="2">The sequence shown here is derived from an EMBL/GenBank/DDBJ whole genome shotgun (WGS) entry which is preliminary data.</text>
</comment>